<protein>
    <submittedName>
        <fullName evidence="2">Uncharacterized protein</fullName>
    </submittedName>
</protein>
<dbReference type="eggNOG" id="COG3064">
    <property type="taxonomic scope" value="Bacteria"/>
</dbReference>
<dbReference type="Proteomes" id="UP000003340">
    <property type="component" value="Unassembled WGS sequence"/>
</dbReference>
<sequence>MIHNRKGGNTLPSNNEDVVIIDISARFQDKTEPGVSNSRKKVDKFEESIKKTQKEIDKLNKMKCSVEMTAKDKALSVAKKTALQIKKLTLQSFSFVLLAKDKASKIIDSVKQKGKQLAGKTISITLKAVDLVTRPIRAILSGLNSALGLLGISAGVAGGIVIPLQMEAKQQNIETAFEVLLGSAEAAKQRVEELTTFAGSTPFTRDEIYESSRILQVFTGNALSTGDGLKMVGDIAAGTQQEFGDVALWIGRMYDAMKSGNKIGEMTSRLQEMGAINGEARKRLEKLAESGQDISKKWPKATKEFQKFDGMMEKMSGNLSNLFLGVKSFFNNNILKRMGTGLSNALTPALEKFREWRKQNPETIQRMGDTIEKTVEQFTSSAIQKVEQLMGKISDITSSQEFQNADFFGKIRILWDEIIAKPFGEWWETDGLTWANDASSKIGKGLGSALEAGILTLLGVDPTGALENGTSIGSSFADGFLEGFDAKKVLDAIVEKFKLMFKDAGTLLSDDPSSTSWFSALVLGFLFKKLGGFKLLGGLGKGAGWLGKKIFSGSGKDGTGLPVEGGQGKSYGSFNTETMNVTANVVNVNGKTSGSGSGGSGDGKSVADTAKKALQGAAAKKAIQKSIEVGAQKGLETATRKGIGSVAEKSLQTGANSLMTDAAGVYAGYDWTMGIGYGVLALGALGIIDEMKTRYTAGKTQEETVDNYREFLEKKSEGKDVIWYAGNHRQGVAGNYIESENGMDKALIQKKADYSKDKSVYTYGYGDTGEELKAAPPEAPKSELISNLGVLPGELEFGKKLDTYAKDAVKNVERSKQNFFEAQSKYLIWSSKQDGIGKLLEYQTWKKDQDYYSAAGRYFDYTGEWLTYEDWEQEKDSWKFGASKVPISDPRYIGPKTVAQQIQSDKEFMGPIYTVPSQIKKETEDIETMCNSIPVNVGNEAASSIDQVMKNQRFGQNNFDQGVFTRDSFSGKPLEGKPFSEQPFSSNCFANATLPTLKVNWSANVPAGTPTVNQTWNQLAGKETAQSSSSYGPTLPGWAKHADGGITNTPHVGLVAEDGAEAIIPLSAKRRSRGLSLWERAGRMLGVRPYADGGLAGRVAPASYAGSSAQAVESPITVSIAGVTFEINTNSADPKAILEAIKNNAPVVTNLLAAQLAASLQQVFSNTPRRSEGL</sequence>
<feature type="coiled-coil region" evidence="1">
    <location>
        <begin position="35"/>
        <end position="62"/>
    </location>
</feature>
<name>C0ED23_9FIRM</name>
<dbReference type="EMBL" id="ACEC01000058">
    <property type="protein sequence ID" value="EEG30675.1"/>
    <property type="molecule type" value="Genomic_DNA"/>
</dbReference>
<keyword evidence="3" id="KW-1185">Reference proteome</keyword>
<evidence type="ECO:0000313" key="3">
    <source>
        <dbReference type="Proteomes" id="UP000003340"/>
    </source>
</evidence>
<keyword evidence="1" id="KW-0175">Coiled coil</keyword>
<organism evidence="2 3">
    <name type="scientific">[Clostridium] methylpentosum DSM 5476</name>
    <dbReference type="NCBI Taxonomy" id="537013"/>
    <lineage>
        <taxon>Bacteria</taxon>
        <taxon>Bacillati</taxon>
        <taxon>Bacillota</taxon>
        <taxon>Clostridia</taxon>
        <taxon>Eubacteriales</taxon>
        <taxon>Oscillospiraceae</taxon>
        <taxon>Oscillospiraceae incertae sedis</taxon>
    </lineage>
</organism>
<evidence type="ECO:0000313" key="2">
    <source>
        <dbReference type="EMBL" id="EEG30675.1"/>
    </source>
</evidence>
<evidence type="ECO:0000256" key="1">
    <source>
        <dbReference type="SAM" id="Coils"/>
    </source>
</evidence>
<dbReference type="STRING" id="537013.CLOSTMETH_01744"/>
<dbReference type="AlphaFoldDB" id="C0ED23"/>
<reference evidence="2 3" key="1">
    <citation type="submission" date="2009-01" db="EMBL/GenBank/DDBJ databases">
        <authorList>
            <person name="Fulton L."/>
            <person name="Clifton S."/>
            <person name="Fulton B."/>
            <person name="Xu J."/>
            <person name="Minx P."/>
            <person name="Pepin K.H."/>
            <person name="Johnson M."/>
            <person name="Bhonagiri V."/>
            <person name="Nash W.E."/>
            <person name="Mardis E.R."/>
            <person name="Wilson R.K."/>
        </authorList>
    </citation>
    <scope>NUCLEOTIDE SEQUENCE [LARGE SCALE GENOMIC DNA]</scope>
    <source>
        <strain evidence="2 3">DSM 5476</strain>
    </source>
</reference>
<gene>
    <name evidence="2" type="ORF">CLOSTMETH_01744</name>
</gene>
<accession>C0ED23</accession>
<reference evidence="2 3" key="2">
    <citation type="submission" date="2009-02" db="EMBL/GenBank/DDBJ databases">
        <title>Draft genome sequence of Clostridium methylpentosum (DSM 5476).</title>
        <authorList>
            <person name="Sudarsanam P."/>
            <person name="Ley R."/>
            <person name="Guruge J."/>
            <person name="Turnbaugh P.J."/>
            <person name="Mahowald M."/>
            <person name="Liep D."/>
            <person name="Gordon J."/>
        </authorList>
    </citation>
    <scope>NUCLEOTIDE SEQUENCE [LARGE SCALE GENOMIC DNA]</scope>
    <source>
        <strain evidence="2 3">DSM 5476</strain>
    </source>
</reference>
<dbReference type="HOGENOM" id="CLU_273713_0_0_9"/>
<comment type="caution">
    <text evidence="2">The sequence shown here is derived from an EMBL/GenBank/DDBJ whole genome shotgun (WGS) entry which is preliminary data.</text>
</comment>
<proteinExistence type="predicted"/>
<dbReference type="eggNOG" id="COG3941">
    <property type="taxonomic scope" value="Bacteria"/>
</dbReference>